<evidence type="ECO:0000313" key="4">
    <source>
        <dbReference type="Proteomes" id="UP001150924"/>
    </source>
</evidence>
<feature type="compositionally biased region" description="Low complexity" evidence="1">
    <location>
        <begin position="258"/>
        <end position="333"/>
    </location>
</feature>
<dbReference type="GO" id="GO:0047952">
    <property type="term" value="F:glycerol-3-phosphate dehydrogenase [NAD(P)+] activity"/>
    <property type="evidence" value="ECO:0007669"/>
    <property type="project" value="TreeGrafter"/>
</dbReference>
<feature type="domain" description="Glycerol-3-phosphate dehydrogenase NAD-dependent C-terminal" evidence="2">
    <location>
        <begin position="29"/>
        <end position="168"/>
    </location>
</feature>
<name>A0A9X3J3R1_9BACT</name>
<proteinExistence type="predicted"/>
<dbReference type="Proteomes" id="UP001150924">
    <property type="component" value="Unassembled WGS sequence"/>
</dbReference>
<dbReference type="InterPro" id="IPR013328">
    <property type="entry name" value="6PGD_dom2"/>
</dbReference>
<dbReference type="GO" id="GO:0005829">
    <property type="term" value="C:cytosol"/>
    <property type="evidence" value="ECO:0007669"/>
    <property type="project" value="TreeGrafter"/>
</dbReference>
<reference evidence="3" key="1">
    <citation type="submission" date="2022-11" db="EMBL/GenBank/DDBJ databases">
        <title>Minimal conservation of predation-associated metabolite biosynthetic gene clusters underscores biosynthetic potential of Myxococcota including descriptions for ten novel species: Archangium lansinium sp. nov., Myxococcus landrumus sp. nov., Nannocystis bai.</title>
        <authorList>
            <person name="Ahearne A."/>
            <person name="Stevens C."/>
            <person name="Phillips K."/>
        </authorList>
    </citation>
    <scope>NUCLEOTIDE SEQUENCE</scope>
    <source>
        <strain evidence="3">Na p29</strain>
    </source>
</reference>
<evidence type="ECO:0000259" key="2">
    <source>
        <dbReference type="Pfam" id="PF07479"/>
    </source>
</evidence>
<dbReference type="EMBL" id="JAPNKE010000002">
    <property type="protein sequence ID" value="MCY1013094.1"/>
    <property type="molecule type" value="Genomic_DNA"/>
</dbReference>
<organism evidence="3 4">
    <name type="scientific">Nannocystis pusilla</name>
    <dbReference type="NCBI Taxonomy" id="889268"/>
    <lineage>
        <taxon>Bacteria</taxon>
        <taxon>Pseudomonadati</taxon>
        <taxon>Myxococcota</taxon>
        <taxon>Polyangia</taxon>
        <taxon>Nannocystales</taxon>
        <taxon>Nannocystaceae</taxon>
        <taxon>Nannocystis</taxon>
    </lineage>
</organism>
<dbReference type="PANTHER" id="PTHR11728">
    <property type="entry name" value="GLYCEROL-3-PHOSPHATE DEHYDROGENASE"/>
    <property type="match status" value="1"/>
</dbReference>
<evidence type="ECO:0000313" key="3">
    <source>
        <dbReference type="EMBL" id="MCY1013094.1"/>
    </source>
</evidence>
<dbReference type="Gene3D" id="1.10.1040.10">
    <property type="entry name" value="N-(1-d-carboxylethyl)-l-norvaline Dehydrogenase, domain 2"/>
    <property type="match status" value="1"/>
</dbReference>
<dbReference type="InterPro" id="IPR008927">
    <property type="entry name" value="6-PGluconate_DH-like_C_sf"/>
</dbReference>
<dbReference type="SUPFAM" id="SSF48179">
    <property type="entry name" value="6-phosphogluconate dehydrogenase C-terminal domain-like"/>
    <property type="match status" value="1"/>
</dbReference>
<comment type="caution">
    <text evidence="3">The sequence shown here is derived from an EMBL/GenBank/DDBJ whole genome shotgun (WGS) entry which is preliminary data.</text>
</comment>
<sequence length="333" mass="33329">MVASRFPEVRAAVREAIGGPAVRLYSTDDVTGAEFASTAVGLFATAIGFAQGHGLGPAAQAMLATRAMAEAARIGVALGGKHETFMGLAGFGDLMAAVAGDDRPELAIGRAIAENQPLEEIGSIGGTYFEGLESAGRIAAYTRRVKLYAPVMTLCAAAFSREIPAGEAVAALMSREAGEDDVMTLLPSSRLVPCSACGELLRAGSGRCPHCDASLSEGTGSLNAAALLLSGLTLSGCLVSPLYGGPATDSDSFEPPLSTGTGTETDTSTSTSTTTGETTAAPTTGPTTTGTSTTSTGTTTTDETTGTTTDEPETGTSSTGTDTGATTDTSGRN</sequence>
<dbReference type="GO" id="GO:0005975">
    <property type="term" value="P:carbohydrate metabolic process"/>
    <property type="evidence" value="ECO:0007669"/>
    <property type="project" value="InterPro"/>
</dbReference>
<evidence type="ECO:0000256" key="1">
    <source>
        <dbReference type="SAM" id="MobiDB-lite"/>
    </source>
</evidence>
<dbReference type="Pfam" id="PF07479">
    <property type="entry name" value="NAD_Gly3P_dh_C"/>
    <property type="match status" value="1"/>
</dbReference>
<dbReference type="AlphaFoldDB" id="A0A9X3J3R1"/>
<dbReference type="PANTHER" id="PTHR11728:SF1">
    <property type="entry name" value="GLYCEROL-3-PHOSPHATE DEHYDROGENASE [NAD(+)] 2, CHLOROPLASTIC"/>
    <property type="match status" value="1"/>
</dbReference>
<dbReference type="GO" id="GO:0006072">
    <property type="term" value="P:glycerol-3-phosphate metabolic process"/>
    <property type="evidence" value="ECO:0007669"/>
    <property type="project" value="InterPro"/>
</dbReference>
<feature type="region of interest" description="Disordered" evidence="1">
    <location>
        <begin position="248"/>
        <end position="333"/>
    </location>
</feature>
<keyword evidence="4" id="KW-1185">Reference proteome</keyword>
<dbReference type="InterPro" id="IPR006109">
    <property type="entry name" value="G3P_DH_NAD-dep_C"/>
</dbReference>
<protein>
    <recommendedName>
        <fullName evidence="2">Glycerol-3-phosphate dehydrogenase NAD-dependent C-terminal domain-containing protein</fullName>
    </recommendedName>
</protein>
<accession>A0A9X3J3R1</accession>
<gene>
    <name evidence="3" type="ORF">OV079_47705</name>
</gene>
<dbReference type="RefSeq" id="WP_267776780.1">
    <property type="nucleotide sequence ID" value="NZ_JAPNKE010000002.1"/>
</dbReference>